<evidence type="ECO:0000313" key="4">
    <source>
        <dbReference type="EMBL" id="RVX12956.1"/>
    </source>
</evidence>
<dbReference type="Proteomes" id="UP000288805">
    <property type="component" value="Unassembled WGS sequence"/>
</dbReference>
<comment type="caution">
    <text evidence="4">The sequence shown here is derived from an EMBL/GenBank/DDBJ whole genome shotgun (WGS) entry which is preliminary data.</text>
</comment>
<feature type="domain" description="DC1" evidence="2">
    <location>
        <begin position="19"/>
        <end position="69"/>
    </location>
</feature>
<dbReference type="PANTHER" id="PTHR46288:SF17">
    <property type="entry name" value="CYSTEINE_HISTIDINE-RICH C1 DOMAIN PROTEIN"/>
    <property type="match status" value="1"/>
</dbReference>
<protein>
    <recommendedName>
        <fullName evidence="2">DC1 domain-containing protein</fullName>
    </recommendedName>
</protein>
<dbReference type="EMBL" id="QGNW01001249">
    <property type="protein sequence ID" value="RVW48588.1"/>
    <property type="molecule type" value="Genomic_DNA"/>
</dbReference>
<proteinExistence type="predicted"/>
<dbReference type="PANTHER" id="PTHR46288">
    <property type="entry name" value="PHORBOL-ESTER/DAG-TYPE DOMAIN-CONTAINING PROTEIN"/>
    <property type="match status" value="1"/>
</dbReference>
<dbReference type="Pfam" id="PF03107">
    <property type="entry name" value="C1_2"/>
    <property type="match status" value="2"/>
</dbReference>
<dbReference type="InterPro" id="IPR046349">
    <property type="entry name" value="C1-like_sf"/>
</dbReference>
<evidence type="ECO:0000313" key="5">
    <source>
        <dbReference type="Proteomes" id="UP000288805"/>
    </source>
</evidence>
<feature type="domain" description="DC1" evidence="2">
    <location>
        <begin position="132"/>
        <end position="181"/>
    </location>
</feature>
<dbReference type="SUPFAM" id="SSF57889">
    <property type="entry name" value="Cysteine-rich domain"/>
    <property type="match status" value="1"/>
</dbReference>
<reference evidence="4 5" key="1">
    <citation type="journal article" date="2018" name="PLoS Genet.">
        <title>Population sequencing reveals clonal diversity and ancestral inbreeding in the grapevine cultivar Chardonnay.</title>
        <authorList>
            <person name="Roach M.J."/>
            <person name="Johnson D.L."/>
            <person name="Bohlmann J."/>
            <person name="van Vuuren H.J."/>
            <person name="Jones S.J."/>
            <person name="Pretorius I.S."/>
            <person name="Schmidt S.A."/>
            <person name="Borneman A.R."/>
        </authorList>
    </citation>
    <scope>NUCLEOTIDE SEQUENCE [LARGE SCALE GENOMIC DNA]</scope>
    <source>
        <strain evidence="5">cv. Chardonnay</strain>
        <strain evidence="4">I10V1</strain>
        <tissue evidence="4">Leaf</tissue>
    </source>
</reference>
<keyword evidence="1" id="KW-0677">Repeat</keyword>
<organism evidence="4 5">
    <name type="scientific">Vitis vinifera</name>
    <name type="common">Grape</name>
    <dbReference type="NCBI Taxonomy" id="29760"/>
    <lineage>
        <taxon>Eukaryota</taxon>
        <taxon>Viridiplantae</taxon>
        <taxon>Streptophyta</taxon>
        <taxon>Embryophyta</taxon>
        <taxon>Tracheophyta</taxon>
        <taxon>Spermatophyta</taxon>
        <taxon>Magnoliopsida</taxon>
        <taxon>eudicotyledons</taxon>
        <taxon>Gunneridae</taxon>
        <taxon>Pentapetalae</taxon>
        <taxon>rosids</taxon>
        <taxon>Vitales</taxon>
        <taxon>Vitaceae</taxon>
        <taxon>Viteae</taxon>
        <taxon>Vitis</taxon>
    </lineage>
</organism>
<gene>
    <name evidence="4" type="ORF">CK203_009922</name>
    <name evidence="3" type="ORF">CK203_089928</name>
</gene>
<evidence type="ECO:0000256" key="1">
    <source>
        <dbReference type="ARBA" id="ARBA00022737"/>
    </source>
</evidence>
<dbReference type="EMBL" id="QGNW01000026">
    <property type="protein sequence ID" value="RVX12956.1"/>
    <property type="molecule type" value="Genomic_DNA"/>
</dbReference>
<evidence type="ECO:0000313" key="3">
    <source>
        <dbReference type="EMBL" id="RVW48588.1"/>
    </source>
</evidence>
<dbReference type="AlphaFoldDB" id="A0A438JVG4"/>
<accession>A0A438JVG4</accession>
<dbReference type="InterPro" id="IPR004146">
    <property type="entry name" value="DC1"/>
</dbReference>
<name>A0A438JVG4_VITVI</name>
<sequence>MSRHNNEEQEEERLLFRHFSHEHPLEVACDDSSRPESDRVTCVGCGIHLLPRKAYYTCRTCDFSLHRPCYNMPRKVHHPADPGHDLVLHLSTSFACKGCGNPGSGFSYHCGICLQSYHILCSALPLSTSHYSHPHVLKLEFSPPNYDGLEGFCCDICKNPGSDHWLYRCGTCEFDVHLHCAMSNGQGHQSQTQETN</sequence>
<evidence type="ECO:0000259" key="2">
    <source>
        <dbReference type="Pfam" id="PF03107"/>
    </source>
</evidence>